<evidence type="ECO:0000313" key="1">
    <source>
        <dbReference type="EMBL" id="MFD1216426.1"/>
    </source>
</evidence>
<evidence type="ECO:0000313" key="2">
    <source>
        <dbReference type="Proteomes" id="UP001597264"/>
    </source>
</evidence>
<organism evidence="1 2">
    <name type="scientific">Microbulbifer celer</name>
    <dbReference type="NCBI Taxonomy" id="435905"/>
    <lineage>
        <taxon>Bacteria</taxon>
        <taxon>Pseudomonadati</taxon>
        <taxon>Pseudomonadota</taxon>
        <taxon>Gammaproteobacteria</taxon>
        <taxon>Cellvibrionales</taxon>
        <taxon>Microbulbiferaceae</taxon>
        <taxon>Microbulbifer</taxon>
    </lineage>
</organism>
<accession>A0ABW3U7R0</accession>
<keyword evidence="2" id="KW-1185">Reference proteome</keyword>
<dbReference type="Proteomes" id="UP001597264">
    <property type="component" value="Unassembled WGS sequence"/>
</dbReference>
<sequence length="265" mass="29397">MEGVIKSTILDLVKKMDSLERSRVQVIPWSTPVPSFGDPVKSYVATLGLNPSNKEFVDDAGLELNGKDRRFETLKSLGVKNWSDVKGSHLSRIEISCRKYFEKNPYDRWFGALDELISGTGFSYYNEMSPACHLDLVPFATDCKWSSLNSAEKKILLESSIGSLANLLKISKIKLIVLNGATVVNQFNKVTQANFSIREKASWCLPRSNGAHVKGVSYVGSIDHVNGVELGRSIKVVGFNHNIQSSFGVTKKVKSSIKKWISSYS</sequence>
<name>A0ABW3U7R0_9GAMM</name>
<dbReference type="EMBL" id="JBHTLR010000007">
    <property type="protein sequence ID" value="MFD1216426.1"/>
    <property type="molecule type" value="Genomic_DNA"/>
</dbReference>
<reference evidence="2" key="1">
    <citation type="journal article" date="2019" name="Int. J. Syst. Evol. Microbiol.">
        <title>The Global Catalogue of Microorganisms (GCM) 10K type strain sequencing project: providing services to taxonomists for standard genome sequencing and annotation.</title>
        <authorList>
            <consortium name="The Broad Institute Genomics Platform"/>
            <consortium name="The Broad Institute Genome Sequencing Center for Infectious Disease"/>
            <person name="Wu L."/>
            <person name="Ma J."/>
        </authorList>
    </citation>
    <scope>NUCLEOTIDE SEQUENCE [LARGE SCALE GENOMIC DNA]</scope>
    <source>
        <strain evidence="2">CCUG 54356</strain>
    </source>
</reference>
<protein>
    <submittedName>
        <fullName evidence="1">Uncharacterized protein</fullName>
    </submittedName>
</protein>
<proteinExistence type="predicted"/>
<gene>
    <name evidence="1" type="ORF">ACFQ2X_07445</name>
</gene>
<dbReference type="RefSeq" id="WP_230438523.1">
    <property type="nucleotide sequence ID" value="NZ_CP087715.1"/>
</dbReference>
<comment type="caution">
    <text evidence="1">The sequence shown here is derived from an EMBL/GenBank/DDBJ whole genome shotgun (WGS) entry which is preliminary data.</text>
</comment>